<dbReference type="OrthoDB" id="76567at2759"/>
<dbReference type="GO" id="GO:0030627">
    <property type="term" value="F:pre-mRNA 5'-splice site binding"/>
    <property type="evidence" value="ECO:0007669"/>
    <property type="project" value="InterPro"/>
</dbReference>
<keyword evidence="1" id="KW-0479">Metal-binding</keyword>
<dbReference type="GO" id="GO:0008270">
    <property type="term" value="F:zinc ion binding"/>
    <property type="evidence" value="ECO:0007669"/>
    <property type="project" value="UniProtKB-UniRule"/>
</dbReference>
<proteinExistence type="inferred from homology"/>
<dbReference type="GO" id="GO:0000243">
    <property type="term" value="C:commitment complex"/>
    <property type="evidence" value="ECO:0007669"/>
    <property type="project" value="UniProtKB-UniRule"/>
</dbReference>
<gene>
    <name evidence="3" type="primary">PARPA_01164.1 scaffold 1359</name>
</gene>
<dbReference type="PANTHER" id="PTHR31148">
    <property type="entry name" value="U1 SMALL NUCLEAR RIBONUCLEOPROTEIN C"/>
    <property type="match status" value="1"/>
</dbReference>
<dbReference type="GO" id="GO:0030619">
    <property type="term" value="F:U1 snRNA binding"/>
    <property type="evidence" value="ECO:0007669"/>
    <property type="project" value="UniProtKB-UniRule"/>
</dbReference>
<dbReference type="SUPFAM" id="SSF57667">
    <property type="entry name" value="beta-beta-alpha zinc fingers"/>
    <property type="match status" value="1"/>
</dbReference>
<feature type="compositionally biased region" description="Pro residues" evidence="2">
    <location>
        <begin position="215"/>
        <end position="242"/>
    </location>
</feature>
<dbReference type="GO" id="GO:0005685">
    <property type="term" value="C:U1 snRNP"/>
    <property type="evidence" value="ECO:0007669"/>
    <property type="project" value="UniProtKB-UniRule"/>
</dbReference>
<dbReference type="Gene3D" id="3.30.160.60">
    <property type="entry name" value="Classic Zinc Finger"/>
    <property type="match status" value="1"/>
</dbReference>
<dbReference type="GO" id="GO:0000387">
    <property type="term" value="P:spliceosomal snRNP assembly"/>
    <property type="evidence" value="ECO:0007669"/>
    <property type="project" value="UniProtKB-UniRule"/>
</dbReference>
<evidence type="ECO:0000256" key="1">
    <source>
        <dbReference type="HAMAP-Rule" id="MF_03153"/>
    </source>
</evidence>
<dbReference type="Proteomes" id="UP000054107">
    <property type="component" value="Unassembled WGS sequence"/>
</dbReference>
<dbReference type="GO" id="GO:0003729">
    <property type="term" value="F:mRNA binding"/>
    <property type="evidence" value="ECO:0007669"/>
    <property type="project" value="UniProtKB-UniRule"/>
</dbReference>
<dbReference type="HAMAP" id="MF_03153">
    <property type="entry name" value="U1_C"/>
    <property type="match status" value="1"/>
</dbReference>
<evidence type="ECO:0000313" key="3">
    <source>
        <dbReference type="EMBL" id="CEP07855.1"/>
    </source>
</evidence>
<dbReference type="STRING" id="35722.A0A0B7MX66"/>
<keyword evidence="1" id="KW-0863">Zinc-finger</keyword>
<keyword evidence="1" id="KW-0694">RNA-binding</keyword>
<comment type="subunit">
    <text evidence="1">U1 snRNP is composed of the 7 core Sm proteins B/B', D1, D2, D3, E, F and G that assemble in a heptameric protein ring on the Sm site of the small nuclear RNA to form the core snRNP, and at least 3 U1 snRNP-specific proteins U1-70K, U1-A and U1-C. U1-C interacts with U1 snRNA and the 5' splice-site region of the pre-mRNA.</text>
</comment>
<feature type="compositionally biased region" description="Pro residues" evidence="2">
    <location>
        <begin position="157"/>
        <end position="176"/>
    </location>
</feature>
<dbReference type="InterPro" id="IPR017340">
    <property type="entry name" value="U1_snRNP-C"/>
</dbReference>
<dbReference type="InterPro" id="IPR036236">
    <property type="entry name" value="Znf_C2H2_sf"/>
</dbReference>
<evidence type="ECO:0000256" key="2">
    <source>
        <dbReference type="SAM" id="MobiDB-lite"/>
    </source>
</evidence>
<evidence type="ECO:0000313" key="4">
    <source>
        <dbReference type="Proteomes" id="UP000054107"/>
    </source>
</evidence>
<keyword evidence="4" id="KW-1185">Reference proteome</keyword>
<dbReference type="EMBL" id="LN719426">
    <property type="protein sequence ID" value="CEP07855.1"/>
    <property type="molecule type" value="Genomic_DNA"/>
</dbReference>
<dbReference type="GO" id="GO:0000395">
    <property type="term" value="P:mRNA 5'-splice site recognition"/>
    <property type="evidence" value="ECO:0007669"/>
    <property type="project" value="UniProtKB-UniRule"/>
</dbReference>
<dbReference type="PANTHER" id="PTHR31148:SF1">
    <property type="entry name" value="U1 SMALL NUCLEAR RIBONUCLEOPROTEIN C"/>
    <property type="match status" value="1"/>
</dbReference>
<reference evidence="3 4" key="1">
    <citation type="submission" date="2014-09" db="EMBL/GenBank/DDBJ databases">
        <authorList>
            <person name="Ellenberger Sabrina"/>
        </authorList>
    </citation>
    <scope>NUCLEOTIDE SEQUENCE [LARGE SCALE GENOMIC DNA]</scope>
    <source>
        <strain evidence="3 4">CBS 412.66</strain>
    </source>
</reference>
<comment type="function">
    <text evidence="1">Component of the spliceosomal U1 snRNP, which is essential for recognition of the pre-mRNA 5' splice-site and the subsequent assembly of the spliceosome. U1-C is directly involved in initial 5' splice-site recognition for both constitutive and regulated alternative splicing. The interaction with the 5' splice-site seems to precede base-pairing between the pre-mRNA and the U1 snRNA. Stimulates commitment or early (E) complex formation by stabilizing the base pairing of the 5' end of the U1 snRNA and the 5' splice-site region.</text>
</comment>
<keyword evidence="1" id="KW-0862">Zinc</keyword>
<comment type="subcellular location">
    <subcellularLocation>
        <location evidence="1">Nucleus</location>
    </subcellularLocation>
</comment>
<feature type="compositionally biased region" description="Pro residues" evidence="2">
    <location>
        <begin position="183"/>
        <end position="207"/>
    </location>
</feature>
<organism evidence="3 4">
    <name type="scientific">Parasitella parasitica</name>
    <dbReference type="NCBI Taxonomy" id="35722"/>
    <lineage>
        <taxon>Eukaryota</taxon>
        <taxon>Fungi</taxon>
        <taxon>Fungi incertae sedis</taxon>
        <taxon>Mucoromycota</taxon>
        <taxon>Mucoromycotina</taxon>
        <taxon>Mucoromycetes</taxon>
        <taxon>Mucorales</taxon>
        <taxon>Mucorineae</taxon>
        <taxon>Mucoraceae</taxon>
        <taxon>Parasitella</taxon>
    </lineage>
</organism>
<feature type="region of interest" description="Disordered" evidence="2">
    <location>
        <begin position="157"/>
        <end position="258"/>
    </location>
</feature>
<protein>
    <recommendedName>
        <fullName evidence="1">U1 small nuclear ribonucleoprotein C</fullName>
        <shortName evidence="1">U1 snRNP C</shortName>
        <shortName evidence="1">U1-C</shortName>
        <shortName evidence="1">U1C</shortName>
    </recommendedName>
</protein>
<sequence length="258" mass="27560">MELTMFAKTYPIPRPDHTSLFTASTKANSSESVITSCIRRNPGTLSLKSIVRMILLVVFKARKNPLFANEGHVSVFSGSSVTKKNQCSCCNEDMPKYYCASVRKAHNAGKNHILNVRNYYAEISHDKAQAIIDEITRAYDVAEAVLPAQYAGYPQPPYGGFPPPPNAFGGRPPPPHMMARPGFPFPPPPPGQFMPPPPGFRPPPPGSVPSAQQQRPPPPPGMFPGGPPPPGFYPNGPPPPPGGVANSAPLSAPPPPSS</sequence>
<accession>A0A0B7MX66</accession>
<keyword evidence="1" id="KW-0687">Ribonucleoprotein</keyword>
<dbReference type="GO" id="GO:0071004">
    <property type="term" value="C:U2-type prespliceosome"/>
    <property type="evidence" value="ECO:0007669"/>
    <property type="project" value="UniProtKB-UniRule"/>
</dbReference>
<name>A0A0B7MX66_9FUNG</name>
<comment type="similarity">
    <text evidence="1">Belongs to the U1 small nuclear ribonucleoprotein C family.</text>
</comment>
<dbReference type="AlphaFoldDB" id="A0A0B7MX66"/>
<keyword evidence="1" id="KW-0539">Nucleus</keyword>